<comment type="subunit">
    <text evidence="7">Consists of a catalytic RNA component (M1 or rnpB) and a protein subunit.</text>
</comment>
<dbReference type="EMBL" id="BAABJX010000052">
    <property type="protein sequence ID" value="GAA4844965.1"/>
    <property type="molecule type" value="Genomic_DNA"/>
</dbReference>
<organism evidence="9 10">
    <name type="scientific">Algivirga pacifica</name>
    <dbReference type="NCBI Taxonomy" id="1162670"/>
    <lineage>
        <taxon>Bacteria</taxon>
        <taxon>Pseudomonadati</taxon>
        <taxon>Bacteroidota</taxon>
        <taxon>Cytophagia</taxon>
        <taxon>Cytophagales</taxon>
        <taxon>Flammeovirgaceae</taxon>
        <taxon>Algivirga</taxon>
    </lineage>
</organism>
<evidence type="ECO:0000256" key="1">
    <source>
        <dbReference type="ARBA" id="ARBA00002663"/>
    </source>
</evidence>
<sequence length="131" mass="15243">MEHSSNIRYTFPKKEKLKSQKLIRELFEKGSSTFLYPYKVFYLPAASNPEVDSPQVLISVSKRNFKHAVDRNRLKRQIREAYRLQKNLLGDSAQDFSAIGFLYVGKKKEPYALLDRGMRKALKRLAVSSEQ</sequence>
<reference evidence="10" key="1">
    <citation type="journal article" date="2019" name="Int. J. Syst. Evol. Microbiol.">
        <title>The Global Catalogue of Microorganisms (GCM) 10K type strain sequencing project: providing services to taxonomists for standard genome sequencing and annotation.</title>
        <authorList>
            <consortium name="The Broad Institute Genomics Platform"/>
            <consortium name="The Broad Institute Genome Sequencing Center for Infectious Disease"/>
            <person name="Wu L."/>
            <person name="Ma J."/>
        </authorList>
    </citation>
    <scope>NUCLEOTIDE SEQUENCE [LARGE SCALE GENOMIC DNA]</scope>
    <source>
        <strain evidence="10">JCM 18326</strain>
    </source>
</reference>
<gene>
    <name evidence="7 9" type="primary">rnpA</name>
    <name evidence="9" type="ORF">GCM10023331_32240</name>
</gene>
<evidence type="ECO:0000313" key="9">
    <source>
        <dbReference type="EMBL" id="GAA4844965.1"/>
    </source>
</evidence>
<dbReference type="Proteomes" id="UP001500298">
    <property type="component" value="Unassembled WGS sequence"/>
</dbReference>
<dbReference type="PROSITE" id="PS00648">
    <property type="entry name" value="RIBONUCLEASE_P"/>
    <property type="match status" value="1"/>
</dbReference>
<dbReference type="PANTHER" id="PTHR33992">
    <property type="entry name" value="RIBONUCLEASE P PROTEIN COMPONENT"/>
    <property type="match status" value="1"/>
</dbReference>
<dbReference type="SUPFAM" id="SSF54211">
    <property type="entry name" value="Ribosomal protein S5 domain 2-like"/>
    <property type="match status" value="1"/>
</dbReference>
<evidence type="ECO:0000256" key="8">
    <source>
        <dbReference type="NCBIfam" id="TIGR00188"/>
    </source>
</evidence>
<dbReference type="NCBIfam" id="TIGR00188">
    <property type="entry name" value="rnpA"/>
    <property type="match status" value="1"/>
</dbReference>
<keyword evidence="5 7" id="KW-0378">Hydrolase</keyword>
<proteinExistence type="inferred from homology"/>
<comment type="similarity">
    <text evidence="7">Belongs to the RnpA family.</text>
</comment>
<name>A0ABP9DMC4_9BACT</name>
<protein>
    <recommendedName>
        <fullName evidence="7 8">Ribonuclease P protein component</fullName>
        <shortName evidence="7">RNase P protein</shortName>
        <shortName evidence="7">RNaseP protein</shortName>
        <ecNumber evidence="7 8">3.1.26.5</ecNumber>
    </recommendedName>
    <alternativeName>
        <fullName evidence="7">Protein C5</fullName>
    </alternativeName>
</protein>
<dbReference type="InterPro" id="IPR020539">
    <property type="entry name" value="RNase_P_CS"/>
</dbReference>
<keyword evidence="10" id="KW-1185">Reference proteome</keyword>
<keyword evidence="2 7" id="KW-0819">tRNA processing</keyword>
<comment type="function">
    <text evidence="1 7">RNaseP catalyzes the removal of the 5'-leader sequence from pre-tRNA to produce the mature 5'-terminus. It can also cleave other RNA substrates such as 4.5S RNA. The protein component plays an auxiliary but essential role in vivo by binding to the 5'-leader sequence and broadening the substrate specificity of the ribozyme.</text>
</comment>
<accession>A0ABP9DMC4</accession>
<dbReference type="Pfam" id="PF00825">
    <property type="entry name" value="Ribonuclease_P"/>
    <property type="match status" value="1"/>
</dbReference>
<dbReference type="RefSeq" id="WP_345373651.1">
    <property type="nucleotide sequence ID" value="NZ_BAABJX010000052.1"/>
</dbReference>
<dbReference type="EC" id="3.1.26.5" evidence="7 8"/>
<dbReference type="InterPro" id="IPR020568">
    <property type="entry name" value="Ribosomal_Su5_D2-typ_SF"/>
</dbReference>
<evidence type="ECO:0000256" key="3">
    <source>
        <dbReference type="ARBA" id="ARBA00022722"/>
    </source>
</evidence>
<evidence type="ECO:0000256" key="6">
    <source>
        <dbReference type="ARBA" id="ARBA00022884"/>
    </source>
</evidence>
<keyword evidence="4 7" id="KW-0255">Endonuclease</keyword>
<evidence type="ECO:0000313" key="10">
    <source>
        <dbReference type="Proteomes" id="UP001500298"/>
    </source>
</evidence>
<dbReference type="Gene3D" id="3.30.230.10">
    <property type="match status" value="1"/>
</dbReference>
<dbReference type="HAMAP" id="MF_00227">
    <property type="entry name" value="RNase_P"/>
    <property type="match status" value="1"/>
</dbReference>
<evidence type="ECO:0000256" key="5">
    <source>
        <dbReference type="ARBA" id="ARBA00022801"/>
    </source>
</evidence>
<evidence type="ECO:0000256" key="2">
    <source>
        <dbReference type="ARBA" id="ARBA00022694"/>
    </source>
</evidence>
<comment type="caution">
    <text evidence="9">The sequence shown here is derived from an EMBL/GenBank/DDBJ whole genome shotgun (WGS) entry which is preliminary data.</text>
</comment>
<evidence type="ECO:0000256" key="4">
    <source>
        <dbReference type="ARBA" id="ARBA00022759"/>
    </source>
</evidence>
<evidence type="ECO:0000256" key="7">
    <source>
        <dbReference type="HAMAP-Rule" id="MF_00227"/>
    </source>
</evidence>
<comment type="catalytic activity">
    <reaction evidence="7">
        <text>Endonucleolytic cleavage of RNA, removing 5'-extranucleotides from tRNA precursor.</text>
        <dbReference type="EC" id="3.1.26.5"/>
    </reaction>
</comment>
<dbReference type="InterPro" id="IPR000100">
    <property type="entry name" value="RNase_P"/>
</dbReference>
<keyword evidence="3 7" id="KW-0540">Nuclease</keyword>
<dbReference type="PANTHER" id="PTHR33992:SF1">
    <property type="entry name" value="RIBONUCLEASE P PROTEIN COMPONENT"/>
    <property type="match status" value="1"/>
</dbReference>
<keyword evidence="6 7" id="KW-0694">RNA-binding</keyword>
<dbReference type="InterPro" id="IPR014721">
    <property type="entry name" value="Ribsml_uS5_D2-typ_fold_subgr"/>
</dbReference>